<keyword evidence="4" id="KW-0503">Monooxygenase</keyword>
<dbReference type="Proteomes" id="UP000265703">
    <property type="component" value="Unassembled WGS sequence"/>
</dbReference>
<dbReference type="PRINTS" id="PR00420">
    <property type="entry name" value="RNGMNOXGNASE"/>
</dbReference>
<reference evidence="5 6" key="1">
    <citation type="submission" date="2018-06" db="EMBL/GenBank/DDBJ databases">
        <title>Comparative genomics reveals the genomic features of Rhizophagus irregularis, R. cerebriforme, R. diaphanum and Gigaspora rosea, and their symbiotic lifestyle signature.</title>
        <authorList>
            <person name="Morin E."/>
            <person name="San Clemente H."/>
            <person name="Chen E.C.H."/>
            <person name="De La Providencia I."/>
            <person name="Hainaut M."/>
            <person name="Kuo A."/>
            <person name="Kohler A."/>
            <person name="Murat C."/>
            <person name="Tang N."/>
            <person name="Roy S."/>
            <person name="Loubradou J."/>
            <person name="Henrissat B."/>
            <person name="Grigoriev I.V."/>
            <person name="Corradi N."/>
            <person name="Roux C."/>
            <person name="Martin F.M."/>
        </authorList>
    </citation>
    <scope>NUCLEOTIDE SEQUENCE [LARGE SCALE GENOMIC DNA]</scope>
    <source>
        <strain evidence="5 6">DAOM 227022</strain>
    </source>
</reference>
<evidence type="ECO:0000256" key="4">
    <source>
        <dbReference type="ARBA" id="ARBA00023033"/>
    </source>
</evidence>
<dbReference type="STRING" id="658196.A0A397T1R9"/>
<evidence type="ECO:0000313" key="6">
    <source>
        <dbReference type="Proteomes" id="UP000265703"/>
    </source>
</evidence>
<sequence>MQQEKIPTVIITGAGPGGLTLYHALMKNKDKKEFNVKIFERESGPKDRWQGYHIGLSTNGVRSLLNCIPCSIASSLPKAMPNPIPDEYHGYAITDHMGNTLQKPPSKQVKDIYELAKNPEDHLFSTFITYRDRFRDVLLEGVPVQWGKKCIGYEETEEGVWVKFEDGSQEFCDILVGADGINSSVRKQKVPQLEVLEFDATIVTANLLTRRDMLVEDRQTGNILPRSKGLPLCFGQ</sequence>
<dbReference type="PANTHER" id="PTHR47178">
    <property type="entry name" value="MONOOXYGENASE, FAD-BINDING"/>
    <property type="match status" value="1"/>
</dbReference>
<dbReference type="OrthoDB" id="655030at2759"/>
<evidence type="ECO:0008006" key="7">
    <source>
        <dbReference type="Google" id="ProtNLM"/>
    </source>
</evidence>
<gene>
    <name evidence="5" type="ORF">C1645_804853</name>
</gene>
<keyword evidence="3" id="KW-0560">Oxidoreductase</keyword>
<dbReference type="EMBL" id="QKYT01000135">
    <property type="protein sequence ID" value="RIA92103.1"/>
    <property type="molecule type" value="Genomic_DNA"/>
</dbReference>
<dbReference type="Gene3D" id="3.50.50.60">
    <property type="entry name" value="FAD/NAD(P)-binding domain"/>
    <property type="match status" value="1"/>
</dbReference>
<evidence type="ECO:0000313" key="5">
    <source>
        <dbReference type="EMBL" id="RIA92103.1"/>
    </source>
</evidence>
<dbReference type="GO" id="GO:0004497">
    <property type="term" value="F:monooxygenase activity"/>
    <property type="evidence" value="ECO:0007669"/>
    <property type="project" value="UniProtKB-KW"/>
</dbReference>
<evidence type="ECO:0000256" key="3">
    <source>
        <dbReference type="ARBA" id="ARBA00023002"/>
    </source>
</evidence>
<dbReference type="InterPro" id="IPR036188">
    <property type="entry name" value="FAD/NAD-bd_sf"/>
</dbReference>
<dbReference type="PANTHER" id="PTHR47178:SF6">
    <property type="entry name" value="FAD-BINDING DOMAIN-CONTAINING PROTEIN"/>
    <property type="match status" value="1"/>
</dbReference>
<evidence type="ECO:0000256" key="1">
    <source>
        <dbReference type="ARBA" id="ARBA00022630"/>
    </source>
</evidence>
<keyword evidence="1" id="KW-0285">Flavoprotein</keyword>
<dbReference type="SUPFAM" id="SSF51905">
    <property type="entry name" value="FAD/NAD(P)-binding domain"/>
    <property type="match status" value="1"/>
</dbReference>
<accession>A0A397T1R9</accession>
<keyword evidence="6" id="KW-1185">Reference proteome</keyword>
<organism evidence="5 6">
    <name type="scientific">Glomus cerebriforme</name>
    <dbReference type="NCBI Taxonomy" id="658196"/>
    <lineage>
        <taxon>Eukaryota</taxon>
        <taxon>Fungi</taxon>
        <taxon>Fungi incertae sedis</taxon>
        <taxon>Mucoromycota</taxon>
        <taxon>Glomeromycotina</taxon>
        <taxon>Glomeromycetes</taxon>
        <taxon>Glomerales</taxon>
        <taxon>Glomeraceae</taxon>
        <taxon>Glomus</taxon>
    </lineage>
</organism>
<keyword evidence="2" id="KW-0274">FAD</keyword>
<evidence type="ECO:0000256" key="2">
    <source>
        <dbReference type="ARBA" id="ARBA00022827"/>
    </source>
</evidence>
<dbReference type="AlphaFoldDB" id="A0A397T1R9"/>
<proteinExistence type="predicted"/>
<name>A0A397T1R9_9GLOM</name>
<comment type="caution">
    <text evidence="5">The sequence shown here is derived from an EMBL/GenBank/DDBJ whole genome shotgun (WGS) entry which is preliminary data.</text>
</comment>
<protein>
    <recommendedName>
        <fullName evidence="7">FAD-binding domain-containing protein</fullName>
    </recommendedName>
</protein>